<feature type="binding site" evidence="11">
    <location>
        <position position="207"/>
    </location>
    <ligand>
        <name>Zn(2+)</name>
        <dbReference type="ChEBI" id="CHEBI:29105"/>
        <label>1</label>
    </ligand>
</feature>
<keyword evidence="3 11" id="KW-0479">Metal-binding</keyword>
<protein>
    <recommendedName>
        <fullName evidence="10 11">Chaperone protein DnaJ</fullName>
    </recommendedName>
</protein>
<evidence type="ECO:0000256" key="6">
    <source>
        <dbReference type="ARBA" id="ARBA00022833"/>
    </source>
</evidence>
<evidence type="ECO:0000256" key="4">
    <source>
        <dbReference type="ARBA" id="ARBA00022737"/>
    </source>
</evidence>
<feature type="binding site" evidence="11">
    <location>
        <position position="167"/>
    </location>
    <ligand>
        <name>Zn(2+)</name>
        <dbReference type="ChEBI" id="CHEBI:29105"/>
        <label>2</label>
    </ligand>
</feature>
<dbReference type="GO" id="GO:0008270">
    <property type="term" value="F:zinc ion binding"/>
    <property type="evidence" value="ECO:0007669"/>
    <property type="project" value="UniProtKB-UniRule"/>
</dbReference>
<dbReference type="Pfam" id="PF00226">
    <property type="entry name" value="DnaJ"/>
    <property type="match status" value="1"/>
</dbReference>
<keyword evidence="8 11" id="KW-0143">Chaperone</keyword>
<feature type="binding site" evidence="11">
    <location>
        <position position="193"/>
    </location>
    <ligand>
        <name>Zn(2+)</name>
        <dbReference type="ChEBI" id="CHEBI:29105"/>
        <label>2</label>
    </ligand>
</feature>
<evidence type="ECO:0000313" key="15">
    <source>
        <dbReference type="EMBL" id="TDV22873.1"/>
    </source>
</evidence>
<feature type="binding site" evidence="11">
    <location>
        <position position="196"/>
    </location>
    <ligand>
        <name>Zn(2+)</name>
        <dbReference type="ChEBI" id="CHEBI:29105"/>
        <label>2</label>
    </ligand>
</feature>
<dbReference type="InterPro" id="IPR036410">
    <property type="entry name" value="HSP_DnaJ_Cys-rich_dom_sf"/>
</dbReference>
<feature type="domain" description="J" evidence="13">
    <location>
        <begin position="6"/>
        <end position="70"/>
    </location>
</feature>
<organism evidence="15 16">
    <name type="scientific">Mycoplasmopsis mustelae</name>
    <dbReference type="NCBI Taxonomy" id="171289"/>
    <lineage>
        <taxon>Bacteria</taxon>
        <taxon>Bacillati</taxon>
        <taxon>Mycoplasmatota</taxon>
        <taxon>Mycoplasmoidales</taxon>
        <taxon>Metamycoplasmataceae</taxon>
        <taxon>Mycoplasmopsis</taxon>
    </lineage>
</organism>
<feature type="binding site" evidence="11">
    <location>
        <position position="153"/>
    </location>
    <ligand>
        <name>Zn(2+)</name>
        <dbReference type="ChEBI" id="CHEBI:29105"/>
        <label>1</label>
    </ligand>
</feature>
<dbReference type="Gene3D" id="2.60.260.20">
    <property type="entry name" value="Urease metallochaperone UreE, N-terminal domain"/>
    <property type="match status" value="2"/>
</dbReference>
<dbReference type="PRINTS" id="PR00625">
    <property type="entry name" value="JDOMAIN"/>
</dbReference>
<keyword evidence="4 11" id="KW-0677">Repeat</keyword>
<evidence type="ECO:0000259" key="14">
    <source>
        <dbReference type="PROSITE" id="PS51188"/>
    </source>
</evidence>
<dbReference type="Gene3D" id="2.10.230.10">
    <property type="entry name" value="Heat shock protein DnaJ, cysteine-rich domain"/>
    <property type="match status" value="1"/>
</dbReference>
<dbReference type="InterPro" id="IPR002939">
    <property type="entry name" value="DnaJ_C"/>
</dbReference>
<dbReference type="OrthoDB" id="9779889at2"/>
<name>A0A4R7UE01_9BACT</name>
<keyword evidence="7 11" id="KW-0346">Stress response</keyword>
<dbReference type="SUPFAM" id="SSF49493">
    <property type="entry name" value="HSP40/DnaJ peptide-binding domain"/>
    <property type="match status" value="2"/>
</dbReference>
<evidence type="ECO:0000256" key="11">
    <source>
        <dbReference type="HAMAP-Rule" id="MF_01152"/>
    </source>
</evidence>
<dbReference type="InterPro" id="IPR001305">
    <property type="entry name" value="HSP_DnaJ_Cys-rich_dom"/>
</dbReference>
<gene>
    <name evidence="11" type="primary">dnaJ</name>
    <name evidence="15" type="ORF">BCF59_0723</name>
</gene>
<dbReference type="InterPro" id="IPR008971">
    <property type="entry name" value="HSP40/DnaJ_pept-bd"/>
</dbReference>
<keyword evidence="1 11" id="KW-0963">Cytoplasm</keyword>
<dbReference type="SUPFAM" id="SSF46565">
    <property type="entry name" value="Chaperone J-domain"/>
    <property type="match status" value="1"/>
</dbReference>
<dbReference type="HAMAP" id="MF_01152">
    <property type="entry name" value="DnaJ"/>
    <property type="match status" value="1"/>
</dbReference>
<dbReference type="Proteomes" id="UP000295757">
    <property type="component" value="Unassembled WGS sequence"/>
</dbReference>
<dbReference type="GO" id="GO:0042026">
    <property type="term" value="P:protein refolding"/>
    <property type="evidence" value="ECO:0007669"/>
    <property type="project" value="TreeGrafter"/>
</dbReference>
<dbReference type="InterPro" id="IPR036869">
    <property type="entry name" value="J_dom_sf"/>
</dbReference>
<evidence type="ECO:0000256" key="2">
    <source>
        <dbReference type="ARBA" id="ARBA00022705"/>
    </source>
</evidence>
<evidence type="ECO:0000256" key="9">
    <source>
        <dbReference type="ARBA" id="ARBA00061004"/>
    </source>
</evidence>
<keyword evidence="6 11" id="KW-0862">Zinc</keyword>
<dbReference type="PROSITE" id="PS51188">
    <property type="entry name" value="ZF_CR"/>
    <property type="match status" value="1"/>
</dbReference>
<dbReference type="Pfam" id="PF01556">
    <property type="entry name" value="DnaJ_C"/>
    <property type="match status" value="1"/>
</dbReference>
<keyword evidence="16" id="KW-1185">Reference proteome</keyword>
<evidence type="ECO:0000256" key="1">
    <source>
        <dbReference type="ARBA" id="ARBA00022490"/>
    </source>
</evidence>
<comment type="caution">
    <text evidence="11">Lacks conserved residue(s) required for the propagation of feature annotation.</text>
</comment>
<proteinExistence type="inferred from homology"/>
<dbReference type="GO" id="GO:0005524">
    <property type="term" value="F:ATP binding"/>
    <property type="evidence" value="ECO:0007669"/>
    <property type="project" value="InterPro"/>
</dbReference>
<evidence type="ECO:0000256" key="10">
    <source>
        <dbReference type="ARBA" id="ARBA00067609"/>
    </source>
</evidence>
<dbReference type="CDD" id="cd10747">
    <property type="entry name" value="DnaJ_C"/>
    <property type="match status" value="1"/>
</dbReference>
<evidence type="ECO:0000259" key="13">
    <source>
        <dbReference type="PROSITE" id="PS50076"/>
    </source>
</evidence>
<evidence type="ECO:0000256" key="5">
    <source>
        <dbReference type="ARBA" id="ARBA00022771"/>
    </source>
</evidence>
<dbReference type="PANTHER" id="PTHR43096">
    <property type="entry name" value="DNAJ HOMOLOG 1, MITOCHONDRIAL-RELATED"/>
    <property type="match status" value="1"/>
</dbReference>
<dbReference type="AlphaFoldDB" id="A0A4R7UE01"/>
<dbReference type="FunFam" id="2.10.230.10:FF:000002">
    <property type="entry name" value="Molecular chaperone DnaJ"/>
    <property type="match status" value="1"/>
</dbReference>
<evidence type="ECO:0000256" key="8">
    <source>
        <dbReference type="ARBA" id="ARBA00023186"/>
    </source>
</evidence>
<dbReference type="SUPFAM" id="SSF57938">
    <property type="entry name" value="DnaJ/Hsp40 cysteine-rich domain"/>
    <property type="match status" value="1"/>
</dbReference>
<dbReference type="CDD" id="cd10719">
    <property type="entry name" value="DnaJ_zf"/>
    <property type="match status" value="1"/>
</dbReference>
<comment type="caution">
    <text evidence="15">The sequence shown here is derived from an EMBL/GenBank/DDBJ whole genome shotgun (WGS) entry which is preliminary data.</text>
</comment>
<evidence type="ECO:0000256" key="7">
    <source>
        <dbReference type="ARBA" id="ARBA00023016"/>
    </source>
</evidence>
<dbReference type="GO" id="GO:0051082">
    <property type="term" value="F:unfolded protein binding"/>
    <property type="evidence" value="ECO:0007669"/>
    <property type="project" value="UniProtKB-UniRule"/>
</dbReference>
<feature type="binding site" evidence="11">
    <location>
        <position position="210"/>
    </location>
    <ligand>
        <name>Zn(2+)</name>
        <dbReference type="ChEBI" id="CHEBI:29105"/>
        <label>1</label>
    </ligand>
</feature>
<reference evidence="15 16" key="1">
    <citation type="submission" date="2019-03" db="EMBL/GenBank/DDBJ databases">
        <title>Genomic Encyclopedia of Archaeal and Bacterial Type Strains, Phase II (KMG-II): from individual species to whole genera.</title>
        <authorList>
            <person name="Goeker M."/>
        </authorList>
    </citation>
    <scope>NUCLEOTIDE SEQUENCE [LARGE SCALE GENOMIC DNA]</scope>
    <source>
        <strain evidence="15 16">ATCC 35214</strain>
    </source>
</reference>
<keyword evidence="2 11" id="KW-0235">DNA replication</keyword>
<feature type="binding site" evidence="11">
    <location>
        <position position="150"/>
    </location>
    <ligand>
        <name>Zn(2+)</name>
        <dbReference type="ChEBI" id="CHEBI:29105"/>
        <label>1</label>
    </ligand>
</feature>
<comment type="similarity">
    <text evidence="9 11">Belongs to the DnaJ family.</text>
</comment>
<feature type="zinc finger region" description="CR-type" evidence="12">
    <location>
        <begin position="137"/>
        <end position="219"/>
    </location>
</feature>
<comment type="subcellular location">
    <subcellularLocation>
        <location evidence="11">Cytoplasm</location>
    </subcellularLocation>
</comment>
<evidence type="ECO:0000256" key="12">
    <source>
        <dbReference type="PROSITE-ProRule" id="PRU00546"/>
    </source>
</evidence>
<comment type="domain">
    <text evidence="11">The J domain is necessary and sufficient to stimulate DnaK ATPase activity. Zinc center 1 plays an important role in the autonomous, DnaK-independent chaperone activity of DnaJ. Zinc center 2 is essential for interaction with DnaK and for DnaJ activity.</text>
</comment>
<dbReference type="GO" id="GO:0009408">
    <property type="term" value="P:response to heat"/>
    <property type="evidence" value="ECO:0007669"/>
    <property type="project" value="InterPro"/>
</dbReference>
<evidence type="ECO:0000313" key="16">
    <source>
        <dbReference type="Proteomes" id="UP000295757"/>
    </source>
</evidence>
<dbReference type="GO" id="GO:0031072">
    <property type="term" value="F:heat shock protein binding"/>
    <property type="evidence" value="ECO:0007669"/>
    <property type="project" value="InterPro"/>
</dbReference>
<comment type="cofactor">
    <cofactor evidence="11">
        <name>Zn(2+)</name>
        <dbReference type="ChEBI" id="CHEBI:29105"/>
    </cofactor>
    <text evidence="11">Binds 2 Zn(2+) ions per monomer.</text>
</comment>
<comment type="subunit">
    <text evidence="11">Homodimer.</text>
</comment>
<comment type="function">
    <text evidence="11">Participates actively in the response to hyperosmotic and heat shock by preventing the aggregation of stress-denatured proteins and by disaggregating proteins, also in an autonomous, DnaK-independent fashion. Unfolded proteins bind initially to DnaJ; upon interaction with the DnaJ-bound protein, DnaK hydrolyzes its bound ATP, resulting in the formation of a stable complex. GrpE releases ADP from DnaK; ATP binding to DnaK triggers the release of the substrate protein, thus completing the reaction cycle. Several rounds of ATP-dependent interactions between DnaJ, DnaK and GrpE are required for fully efficient folding. Also involved, together with DnaK and GrpE, in the DNA replication of plasmids through activation of initiation proteins.</text>
</comment>
<evidence type="ECO:0000256" key="3">
    <source>
        <dbReference type="ARBA" id="ARBA00022723"/>
    </source>
</evidence>
<dbReference type="InterPro" id="IPR001623">
    <property type="entry name" value="DnaJ_domain"/>
</dbReference>
<dbReference type="SMART" id="SM00271">
    <property type="entry name" value="DnaJ"/>
    <property type="match status" value="1"/>
</dbReference>
<sequence length="371" mass="41383">MSNKRDYYEVLGVSKNASEKEIKTAYRSLAKKYHPDKLKDGTSDKKMQELNEAYEVLSDSKKRSIYDQYGHEATNGQNPGGFGGFSGFSNFAGGFGDIFENIFQGFRGGSKTNENHPRKGADTKFVQEITFMQSLKGDTLKEKLYKYDTCLHCGGSGAESNADIKVCSSCGGSGYRHKVINSIFGRMQQQAVCDSCHGNGKQILKKCTLCKGNKYEKNLKTVNIPISAGIEDGTILKLKGYGQPGVNGGPAGDMYIQIEIQPHKYFERKGNDLYLNYPVSVFDVMLEKEVNVPSPYGEIKIKLKKDYRSGQVLRIPKKGIESKYGKGDLKLTLNFIIPDLSKKEQKVVLNSLQEITDTTNEDFLKQVNRTI</sequence>
<feature type="binding site" evidence="11">
    <location>
        <position position="170"/>
    </location>
    <ligand>
        <name>Zn(2+)</name>
        <dbReference type="ChEBI" id="CHEBI:29105"/>
        <label>2</label>
    </ligand>
</feature>
<dbReference type="RefSeq" id="WP_134111294.1">
    <property type="nucleotide sequence ID" value="NZ_SOCN01000005.1"/>
</dbReference>
<dbReference type="InterPro" id="IPR012724">
    <property type="entry name" value="DnaJ"/>
</dbReference>
<accession>A0A4R7UE01</accession>
<dbReference type="EMBL" id="SOCN01000005">
    <property type="protein sequence ID" value="TDV22873.1"/>
    <property type="molecule type" value="Genomic_DNA"/>
</dbReference>
<dbReference type="CDD" id="cd06257">
    <property type="entry name" value="DnaJ"/>
    <property type="match status" value="1"/>
</dbReference>
<dbReference type="PROSITE" id="PS50076">
    <property type="entry name" value="DNAJ_2"/>
    <property type="match status" value="1"/>
</dbReference>
<dbReference type="PANTHER" id="PTHR43096:SF48">
    <property type="entry name" value="CHAPERONE PROTEIN DNAJ"/>
    <property type="match status" value="1"/>
</dbReference>
<dbReference type="Gene3D" id="1.10.287.110">
    <property type="entry name" value="DnaJ domain"/>
    <property type="match status" value="1"/>
</dbReference>
<dbReference type="GO" id="GO:0005737">
    <property type="term" value="C:cytoplasm"/>
    <property type="evidence" value="ECO:0007669"/>
    <property type="project" value="UniProtKB-SubCell"/>
</dbReference>
<keyword evidence="5 11" id="KW-0863">Zinc-finger</keyword>
<feature type="domain" description="CR-type" evidence="14">
    <location>
        <begin position="137"/>
        <end position="219"/>
    </location>
</feature>
<dbReference type="GO" id="GO:0006260">
    <property type="term" value="P:DNA replication"/>
    <property type="evidence" value="ECO:0007669"/>
    <property type="project" value="UniProtKB-KW"/>
</dbReference>
<dbReference type="Pfam" id="PF00684">
    <property type="entry name" value="DnaJ_CXXCXGXG"/>
    <property type="match status" value="1"/>
</dbReference>